<name>A0ABU5T1C7_9MICC</name>
<evidence type="ECO:0000313" key="1">
    <source>
        <dbReference type="EMBL" id="MEA5453296.1"/>
    </source>
</evidence>
<comment type="caution">
    <text evidence="1">The sequence shown here is derived from an EMBL/GenBank/DDBJ whole genome shotgun (WGS) entry which is preliminary data.</text>
</comment>
<dbReference type="Gene3D" id="3.40.50.150">
    <property type="entry name" value="Vaccinia Virus protein VP39"/>
    <property type="match status" value="1"/>
</dbReference>
<dbReference type="EMBL" id="JAYGGQ010000001">
    <property type="protein sequence ID" value="MEA5453296.1"/>
    <property type="molecule type" value="Genomic_DNA"/>
</dbReference>
<dbReference type="Pfam" id="PF13489">
    <property type="entry name" value="Methyltransf_23"/>
    <property type="match status" value="1"/>
</dbReference>
<sequence>MMHAEALNWLTQHAQGLGRIGLLVDVGGRNINGSVRPLFDAERIIGVDLYPGPEVDVVCDIREWEPDALADVVVCAEVLEHAPDAAGVVKACRRLLKPGGRLLLTAAAPPRAPHSGHDGLDVREGEYYGNVEPLALTRWLSCFSHHEITYVRHHGDVYAEAIA</sequence>
<protein>
    <submittedName>
        <fullName evidence="1">Methyltransferase domain-containing protein</fullName>
    </submittedName>
</protein>
<dbReference type="GO" id="GO:0008168">
    <property type="term" value="F:methyltransferase activity"/>
    <property type="evidence" value="ECO:0007669"/>
    <property type="project" value="UniProtKB-KW"/>
</dbReference>
<dbReference type="SUPFAM" id="SSF53335">
    <property type="entry name" value="S-adenosyl-L-methionine-dependent methyltransferases"/>
    <property type="match status" value="1"/>
</dbReference>
<evidence type="ECO:0000313" key="2">
    <source>
        <dbReference type="Proteomes" id="UP001304769"/>
    </source>
</evidence>
<dbReference type="InterPro" id="IPR029063">
    <property type="entry name" value="SAM-dependent_MTases_sf"/>
</dbReference>
<gene>
    <name evidence="1" type="ORF">SPF06_01040</name>
</gene>
<keyword evidence="1" id="KW-0489">Methyltransferase</keyword>
<accession>A0ABU5T1C7</accession>
<dbReference type="GO" id="GO:0032259">
    <property type="term" value="P:methylation"/>
    <property type="evidence" value="ECO:0007669"/>
    <property type="project" value="UniProtKB-KW"/>
</dbReference>
<dbReference type="RefSeq" id="WP_323277068.1">
    <property type="nucleotide sequence ID" value="NZ_JAYGGQ010000001.1"/>
</dbReference>
<proteinExistence type="predicted"/>
<keyword evidence="1" id="KW-0808">Transferase</keyword>
<keyword evidence="2" id="KW-1185">Reference proteome</keyword>
<organism evidence="1 2">
    <name type="scientific">Sinomonas terricola</name>
    <dbReference type="NCBI Taxonomy" id="3110330"/>
    <lineage>
        <taxon>Bacteria</taxon>
        <taxon>Bacillati</taxon>
        <taxon>Actinomycetota</taxon>
        <taxon>Actinomycetes</taxon>
        <taxon>Micrococcales</taxon>
        <taxon>Micrococcaceae</taxon>
        <taxon>Sinomonas</taxon>
    </lineage>
</organism>
<dbReference type="CDD" id="cd02440">
    <property type="entry name" value="AdoMet_MTases"/>
    <property type="match status" value="1"/>
</dbReference>
<dbReference type="Proteomes" id="UP001304769">
    <property type="component" value="Unassembled WGS sequence"/>
</dbReference>
<reference evidence="1 2" key="1">
    <citation type="submission" date="2023-12" db="EMBL/GenBank/DDBJ databases">
        <title>Sinomonas terricola sp. nov, isolated from litchi orchard soil in Guangdong, PR China.</title>
        <authorList>
            <person name="Jiaxin W."/>
            <person name="Yang Z."/>
            <person name="Honghui Z."/>
        </authorList>
    </citation>
    <scope>NUCLEOTIDE SEQUENCE [LARGE SCALE GENOMIC DNA]</scope>
    <source>
        <strain evidence="1 2">JGH33</strain>
    </source>
</reference>